<dbReference type="RefSeq" id="WP_067485057.1">
    <property type="nucleotide sequence ID" value="NZ_JARQAN010000009.1"/>
</dbReference>
<accession>A0A179EP91</accession>
<evidence type="ECO:0000313" key="1">
    <source>
        <dbReference type="EMBL" id="OAQ55056.1"/>
    </source>
</evidence>
<keyword evidence="2" id="KW-1185">Reference proteome</keyword>
<reference evidence="1 2" key="1">
    <citation type="submission" date="2016-04" db="EMBL/GenBank/DDBJ databases">
        <title>Draft genome of an Enterococcus thailandicus strain isolated from bovine feces.</title>
        <authorList>
            <person name="Beukers A.G."/>
            <person name="Zaheer R."/>
            <person name="Goji N."/>
            <person name="Cook S.R."/>
            <person name="Amoako K."/>
            <person name="Chaves A.V."/>
            <person name="Ward M.P."/>
            <person name="Mcallister T.A."/>
        </authorList>
    </citation>
    <scope>NUCLEOTIDE SEQUENCE [LARGE SCALE GENOMIC DNA]</scope>
    <source>
        <strain evidence="1 2">F0711D 46</strain>
    </source>
</reference>
<comment type="caution">
    <text evidence="1">The sequence shown here is derived from an EMBL/GenBank/DDBJ whole genome shotgun (WGS) entry which is preliminary data.</text>
</comment>
<protein>
    <submittedName>
        <fullName evidence="1">Uncharacterized protein</fullName>
    </submittedName>
</protein>
<dbReference type="Proteomes" id="UP000078516">
    <property type="component" value="Unassembled WGS sequence"/>
</dbReference>
<sequence length="95" mass="11079">MRAADLLTILTNPPQSKEYQGIFLMTKNHKRPVTTIEITQKNEVILHFNQQKNVLTMKEILVGLMMNREKNIYYQVDNEIMPLYGVKETGTELII</sequence>
<dbReference type="AlphaFoldDB" id="A0A179EP91"/>
<name>A0A179EP91_ENTTH</name>
<organism evidence="1 2">
    <name type="scientific">Enterococcus thailandicus</name>
    <dbReference type="NCBI Taxonomy" id="417368"/>
    <lineage>
        <taxon>Bacteria</taxon>
        <taxon>Bacillati</taxon>
        <taxon>Bacillota</taxon>
        <taxon>Bacilli</taxon>
        <taxon>Lactobacillales</taxon>
        <taxon>Enterococcaceae</taxon>
        <taxon>Enterococcus</taxon>
    </lineage>
</organism>
<gene>
    <name evidence="1" type="ORF">A6E74_10695</name>
</gene>
<proteinExistence type="predicted"/>
<evidence type="ECO:0000313" key="2">
    <source>
        <dbReference type="Proteomes" id="UP000078516"/>
    </source>
</evidence>
<dbReference type="EMBL" id="LWMN01000016">
    <property type="protein sequence ID" value="OAQ55056.1"/>
    <property type="molecule type" value="Genomic_DNA"/>
</dbReference>